<dbReference type="PANTHER" id="PTHR22902">
    <property type="entry name" value="SESQUIPEDALIAN"/>
    <property type="match status" value="1"/>
</dbReference>
<evidence type="ECO:0000313" key="10">
    <source>
        <dbReference type="EMBL" id="KZS91300.1"/>
    </source>
</evidence>
<feature type="domain" description="SAM" evidence="9">
    <location>
        <begin position="522"/>
        <end position="586"/>
    </location>
</feature>
<evidence type="ECO:0000259" key="9">
    <source>
        <dbReference type="PROSITE" id="PS50105"/>
    </source>
</evidence>
<dbReference type="PROSITE" id="PS50105">
    <property type="entry name" value="SAM_DOMAIN"/>
    <property type="match status" value="1"/>
</dbReference>
<accession>A0A164SAQ9</accession>
<feature type="compositionally biased region" description="Polar residues" evidence="5">
    <location>
        <begin position="1201"/>
        <end position="1220"/>
    </location>
</feature>
<feature type="compositionally biased region" description="Low complexity" evidence="5">
    <location>
        <begin position="947"/>
        <end position="980"/>
    </location>
</feature>
<evidence type="ECO:0000256" key="3">
    <source>
        <dbReference type="ARBA" id="ARBA00022658"/>
    </source>
</evidence>
<evidence type="ECO:0000256" key="2">
    <source>
        <dbReference type="ARBA" id="ARBA00022553"/>
    </source>
</evidence>
<dbReference type="InterPro" id="IPR036028">
    <property type="entry name" value="SH3-like_dom_sf"/>
</dbReference>
<dbReference type="InterPro" id="IPR011993">
    <property type="entry name" value="PH-like_dom_sf"/>
</dbReference>
<dbReference type="EMBL" id="KV419416">
    <property type="protein sequence ID" value="KZS91300.1"/>
    <property type="molecule type" value="Genomic_DNA"/>
</dbReference>
<dbReference type="InterPro" id="IPR001660">
    <property type="entry name" value="SAM"/>
</dbReference>
<dbReference type="GO" id="GO:0005802">
    <property type="term" value="C:trans-Golgi network"/>
    <property type="evidence" value="ECO:0007669"/>
    <property type="project" value="TreeGrafter"/>
</dbReference>
<feature type="compositionally biased region" description="Pro residues" evidence="5">
    <location>
        <begin position="371"/>
        <end position="383"/>
    </location>
</feature>
<dbReference type="Pfam" id="PF00169">
    <property type="entry name" value="PH"/>
    <property type="match status" value="1"/>
</dbReference>
<dbReference type="InterPro" id="IPR001715">
    <property type="entry name" value="CH_dom"/>
</dbReference>
<feature type="compositionally biased region" description="Basic and acidic residues" evidence="5">
    <location>
        <begin position="194"/>
        <end position="213"/>
    </location>
</feature>
<dbReference type="Pfam" id="PF00018">
    <property type="entry name" value="SH3_1"/>
    <property type="match status" value="1"/>
</dbReference>
<evidence type="ECO:0000256" key="1">
    <source>
        <dbReference type="ARBA" id="ARBA00022443"/>
    </source>
</evidence>
<dbReference type="PRINTS" id="PR00452">
    <property type="entry name" value="SH3DOMAIN"/>
</dbReference>
<protein>
    <recommendedName>
        <fullName evidence="12">PH-domain-containing protein</fullName>
    </recommendedName>
</protein>
<feature type="region of interest" description="Disordered" evidence="5">
    <location>
        <begin position="158"/>
        <end position="179"/>
    </location>
</feature>
<feature type="compositionally biased region" description="Low complexity" evidence="5">
    <location>
        <begin position="392"/>
        <end position="404"/>
    </location>
</feature>
<reference evidence="10 11" key="1">
    <citation type="journal article" date="2016" name="Mol. Biol. Evol.">
        <title>Comparative Genomics of Early-Diverging Mushroom-Forming Fungi Provides Insights into the Origins of Lignocellulose Decay Capabilities.</title>
        <authorList>
            <person name="Nagy L.G."/>
            <person name="Riley R."/>
            <person name="Tritt A."/>
            <person name="Adam C."/>
            <person name="Daum C."/>
            <person name="Floudas D."/>
            <person name="Sun H."/>
            <person name="Yadav J.S."/>
            <person name="Pangilinan J."/>
            <person name="Larsson K.H."/>
            <person name="Matsuura K."/>
            <person name="Barry K."/>
            <person name="Labutti K."/>
            <person name="Kuo R."/>
            <person name="Ohm R.A."/>
            <person name="Bhattacharya S.S."/>
            <person name="Shirouzu T."/>
            <person name="Yoshinaga Y."/>
            <person name="Martin F.M."/>
            <person name="Grigoriev I.V."/>
            <person name="Hibbett D.S."/>
        </authorList>
    </citation>
    <scope>NUCLEOTIDE SEQUENCE [LARGE SCALE GENOMIC DNA]</scope>
    <source>
        <strain evidence="10 11">HHB9708</strain>
    </source>
</reference>
<evidence type="ECO:0000313" key="11">
    <source>
        <dbReference type="Proteomes" id="UP000076722"/>
    </source>
</evidence>
<dbReference type="PROSITE" id="PS50002">
    <property type="entry name" value="SH3"/>
    <property type="match status" value="1"/>
</dbReference>
<feature type="compositionally biased region" description="Polar residues" evidence="5">
    <location>
        <begin position="822"/>
        <end position="831"/>
    </location>
</feature>
<dbReference type="SUPFAM" id="SSF47769">
    <property type="entry name" value="SAM/Pointed domain"/>
    <property type="match status" value="1"/>
</dbReference>
<feature type="region of interest" description="Disordered" evidence="5">
    <location>
        <begin position="1160"/>
        <end position="1273"/>
    </location>
</feature>
<sequence length="1409" mass="148728">MPEYVYALHDFIPEHEDEISFRAGERIEVVEKDDLYGDGWWQGKNLAGKIGLFPQGYTTPSQPGPTLDGTPQATHPPSSSSPSLQALSSSQSSSHQAQGGGGQRTPTVSSSVPTLQRLDEESDGAVMAATLTDVQEAIEQLGIPHPEGDTRSFSFASSRESLRDTDVEDHHEGEGEWAQDARRLLAINAQREMARRNRGEGEEEYHPPEHLEMSDESEDDDDYHHSTRVHGPGAPRPTAIGDVGAGGARLDSIVEPDEEERSVRTLEPAHPADVQEEDEREGEEPTPHLPISDIPPPSTSGSSSFPVPHPHPATLTEAHPDAFKDAVHDAGERESGTPIPSPPLSMPGQMPLSPPVPGNKSGNESAQAPLFPTPSLAPSPPPVNGTSSSLTNGASSNGIANGNGFENGIKASMIPLPMSPEPTLIPSSSSPTKSHVPLPLQMIMGASPPGSVKGSGSVVPTPNSFTSSFTGQGQSVPPSQSAPQFPSIPSTLSAQSTGPIQPPSTSQSISIPQSRPPHPSEWSVDQVLTWLRSKGFDESIVSKFLENDITGDVLLELDANLLKELDIPAFGKRVRIANAIADLRRPPSVNSFSDSQRNSAQLGMPQPTYGMGGMGGHQARQPSASYSNTSSGMYAPWTPASAGMFSVESAPSTGNGDMGMPVPSTFPSNIPGTGLSTIPSGQTQSYAGGITASPTYVGMPSPSISIGQGQGEEEFADVSGSATGTGTATGEDGDEKLPAPVPSIGLGLGTPNGKVKGKPAQLSLSPSDGNIGRKKAKGGRGSVEYVASSEAADPGDRGVMSDSEADPASISKKSRRRHFGLSTDSGSSKGNVSRRVSSKDLSSSVTSATTAGGATSATSVPGSPALTNKDSVNGDGDGGSTKAGHGKAKRSIDVSRPIDRLSFFGGALSKGRKPPPKYPPTDDSHGGEKPQRSLSRYLGSQSSKKGSTTPQQTSPITPASAINAPSRSQTASPSPSASAPTELKASASAQAEYKEISLPAVLRKRSIPSADTQRMVASASSNAVDLKAGQSILDQIGRPDHSGWMRKKGERYNSWKLRYFVLRGPHLYYLKSDSKAETKIKGYINTHGYKVLADENANPGRYGFRIVHDSERPHFFSSDEQMVVREWMKALMKATIGRDYTKPVISSCNIPTIPLTVAQAMNPAPRPPSPGARDATQKANRRENPNQLSSRDARILMGLPSSETAGTFPVSSPNSTNTGFGETGHYVDPPPSVMRDQSGGTMMSESAYSPVSPVSSAVVPPPSRPSRDQRPSFGRVDAQELELLKWANGYLPNNLQLTEDTLSKHAGLALFRLTEGIKGRASDPPVPDSMFPSGPSDERLEGLFKLFDLLLDEGVKMGSVSINEVRQGNKDKVMQLLRALKGWEEKRKAIARSIGMGGVQAGPWMGVQA</sequence>
<feature type="compositionally biased region" description="Polar residues" evidence="5">
    <location>
        <begin position="932"/>
        <end position="946"/>
    </location>
</feature>
<dbReference type="Proteomes" id="UP000076722">
    <property type="component" value="Unassembled WGS sequence"/>
</dbReference>
<evidence type="ECO:0000256" key="4">
    <source>
        <dbReference type="PROSITE-ProRule" id="PRU00192"/>
    </source>
</evidence>
<feature type="compositionally biased region" description="Low complexity" evidence="5">
    <location>
        <begin position="833"/>
        <end position="860"/>
    </location>
</feature>
<dbReference type="Pfam" id="PF07647">
    <property type="entry name" value="SAM_2"/>
    <property type="match status" value="1"/>
</dbReference>
<feature type="compositionally biased region" description="Acidic residues" evidence="5">
    <location>
        <begin position="274"/>
        <end position="284"/>
    </location>
</feature>
<dbReference type="SMART" id="SM00233">
    <property type="entry name" value="PH"/>
    <property type="match status" value="1"/>
</dbReference>
<keyword evidence="11" id="KW-1185">Reference proteome</keyword>
<dbReference type="Gene3D" id="2.30.29.30">
    <property type="entry name" value="Pleckstrin-homology domain (PH domain)/Phosphotyrosine-binding domain (PTB)"/>
    <property type="match status" value="1"/>
</dbReference>
<dbReference type="PROSITE" id="PS50003">
    <property type="entry name" value="PH_DOMAIN"/>
    <property type="match status" value="1"/>
</dbReference>
<organism evidence="10 11">
    <name type="scientific">Sistotremastrum niveocremeum HHB9708</name>
    <dbReference type="NCBI Taxonomy" id="1314777"/>
    <lineage>
        <taxon>Eukaryota</taxon>
        <taxon>Fungi</taxon>
        <taxon>Dikarya</taxon>
        <taxon>Basidiomycota</taxon>
        <taxon>Agaricomycotina</taxon>
        <taxon>Agaricomycetes</taxon>
        <taxon>Sistotremastrales</taxon>
        <taxon>Sistotremastraceae</taxon>
        <taxon>Sertulicium</taxon>
        <taxon>Sertulicium niveocremeum</taxon>
    </lineage>
</organism>
<feature type="compositionally biased region" description="Low complexity" evidence="5">
    <location>
        <begin position="719"/>
        <end position="730"/>
    </location>
</feature>
<keyword evidence="3" id="KW-0344">Guanine-nucleotide releasing factor</keyword>
<dbReference type="SUPFAM" id="SSF50729">
    <property type="entry name" value="PH domain-like"/>
    <property type="match status" value="1"/>
</dbReference>
<dbReference type="InterPro" id="IPR013761">
    <property type="entry name" value="SAM/pointed_sf"/>
</dbReference>
<feature type="region of interest" description="Disordered" evidence="5">
    <location>
        <begin position="705"/>
        <end position="986"/>
    </location>
</feature>
<keyword evidence="1 4" id="KW-0728">SH3 domain</keyword>
<keyword evidence="2" id="KW-0597">Phosphoprotein</keyword>
<dbReference type="CDD" id="cd13316">
    <property type="entry name" value="PH_Boi"/>
    <property type="match status" value="1"/>
</dbReference>
<dbReference type="SMART" id="SM00326">
    <property type="entry name" value="SH3"/>
    <property type="match status" value="1"/>
</dbReference>
<dbReference type="GO" id="GO:0055037">
    <property type="term" value="C:recycling endosome"/>
    <property type="evidence" value="ECO:0007669"/>
    <property type="project" value="TreeGrafter"/>
</dbReference>
<feature type="compositionally biased region" description="Polar residues" evidence="5">
    <location>
        <begin position="1238"/>
        <end position="1247"/>
    </location>
</feature>
<evidence type="ECO:0000259" key="6">
    <source>
        <dbReference type="PROSITE" id="PS50002"/>
    </source>
</evidence>
<evidence type="ECO:0000256" key="5">
    <source>
        <dbReference type="SAM" id="MobiDB-lite"/>
    </source>
</evidence>
<feature type="compositionally biased region" description="Basic and acidic residues" evidence="5">
    <location>
        <begin position="890"/>
        <end position="899"/>
    </location>
</feature>
<feature type="compositionally biased region" description="Polar residues" evidence="5">
    <location>
        <begin position="461"/>
        <end position="494"/>
    </location>
</feature>
<feature type="compositionally biased region" description="Low complexity" evidence="5">
    <location>
        <begin position="495"/>
        <end position="513"/>
    </location>
</feature>
<dbReference type="Gene3D" id="1.10.150.50">
    <property type="entry name" value="Transcription Factor, Ets-1"/>
    <property type="match status" value="1"/>
</dbReference>
<feature type="compositionally biased region" description="Basic and acidic residues" evidence="5">
    <location>
        <begin position="318"/>
        <end position="335"/>
    </location>
</feature>
<dbReference type="InterPro" id="IPR045188">
    <property type="entry name" value="Boi1/Boi2-like"/>
</dbReference>
<dbReference type="GO" id="GO:0001881">
    <property type="term" value="P:receptor recycling"/>
    <property type="evidence" value="ECO:0007669"/>
    <property type="project" value="TreeGrafter"/>
</dbReference>
<feature type="domain" description="Calponin-homology (CH)" evidence="8">
    <location>
        <begin position="1277"/>
        <end position="1385"/>
    </location>
</feature>
<feature type="region of interest" description="Disordered" evidence="5">
    <location>
        <begin position="194"/>
        <end position="521"/>
    </location>
</feature>
<dbReference type="GO" id="GO:0042147">
    <property type="term" value="P:retrograde transport, endosome to Golgi"/>
    <property type="evidence" value="ECO:0007669"/>
    <property type="project" value="TreeGrafter"/>
</dbReference>
<proteinExistence type="predicted"/>
<dbReference type="PANTHER" id="PTHR22902:SF27">
    <property type="entry name" value="PLECKSTRIN HOMOLOGY DOMAIN-CONTAINING FAMILY A MEMBER 3"/>
    <property type="match status" value="1"/>
</dbReference>
<feature type="compositionally biased region" description="Low complexity" evidence="5">
    <location>
        <begin position="447"/>
        <end position="460"/>
    </location>
</feature>
<feature type="domain" description="SH3" evidence="6">
    <location>
        <begin position="1"/>
        <end position="63"/>
    </location>
</feature>
<evidence type="ECO:0008006" key="12">
    <source>
        <dbReference type="Google" id="ProtNLM"/>
    </source>
</evidence>
<dbReference type="InterPro" id="IPR001849">
    <property type="entry name" value="PH_domain"/>
</dbReference>
<dbReference type="CDD" id="cd00174">
    <property type="entry name" value="SH3"/>
    <property type="match status" value="1"/>
</dbReference>
<feature type="compositionally biased region" description="Low complexity" evidence="5">
    <location>
        <begin position="1249"/>
        <end position="1258"/>
    </location>
</feature>
<dbReference type="CDD" id="cd09535">
    <property type="entry name" value="SAM_BOI-like_fungal"/>
    <property type="match status" value="1"/>
</dbReference>
<dbReference type="GO" id="GO:0005829">
    <property type="term" value="C:cytosol"/>
    <property type="evidence" value="ECO:0007669"/>
    <property type="project" value="GOC"/>
</dbReference>
<feature type="region of interest" description="Disordered" evidence="5">
    <location>
        <begin position="54"/>
        <end position="113"/>
    </location>
</feature>
<feature type="domain" description="PH" evidence="7">
    <location>
        <begin position="1038"/>
        <end position="1136"/>
    </location>
</feature>
<dbReference type="SMART" id="SM00454">
    <property type="entry name" value="SAM"/>
    <property type="match status" value="1"/>
</dbReference>
<feature type="compositionally biased region" description="Basic and acidic residues" evidence="5">
    <location>
        <begin position="160"/>
        <end position="179"/>
    </location>
</feature>
<feature type="compositionally biased region" description="Basic and acidic residues" evidence="5">
    <location>
        <begin position="920"/>
        <end position="931"/>
    </location>
</feature>
<dbReference type="GO" id="GO:0005769">
    <property type="term" value="C:early endosome"/>
    <property type="evidence" value="ECO:0007669"/>
    <property type="project" value="TreeGrafter"/>
</dbReference>
<dbReference type="GO" id="GO:0005085">
    <property type="term" value="F:guanyl-nucleotide exchange factor activity"/>
    <property type="evidence" value="ECO:0007669"/>
    <property type="project" value="UniProtKB-KW"/>
</dbReference>
<dbReference type="SUPFAM" id="SSF50044">
    <property type="entry name" value="SH3-domain"/>
    <property type="match status" value="1"/>
</dbReference>
<evidence type="ECO:0000259" key="7">
    <source>
        <dbReference type="PROSITE" id="PS50003"/>
    </source>
</evidence>
<feature type="compositionally biased region" description="Low complexity" evidence="5">
    <location>
        <begin position="70"/>
        <end position="97"/>
    </location>
</feature>
<gene>
    <name evidence="10" type="ORF">SISNIDRAFT_496655</name>
</gene>
<evidence type="ECO:0000259" key="8">
    <source>
        <dbReference type="PROSITE" id="PS50021"/>
    </source>
</evidence>
<feature type="compositionally biased region" description="Polar residues" evidence="5">
    <location>
        <begin position="104"/>
        <end position="113"/>
    </location>
</feature>
<dbReference type="InterPro" id="IPR001452">
    <property type="entry name" value="SH3_domain"/>
</dbReference>
<dbReference type="OrthoDB" id="73680at2759"/>
<dbReference type="GO" id="GO:0007032">
    <property type="term" value="P:endosome organization"/>
    <property type="evidence" value="ECO:0007669"/>
    <property type="project" value="TreeGrafter"/>
</dbReference>
<dbReference type="PROSITE" id="PS50021">
    <property type="entry name" value="CH"/>
    <property type="match status" value="1"/>
</dbReference>
<dbReference type="STRING" id="1314777.A0A164SAQ9"/>
<dbReference type="Gene3D" id="2.30.30.40">
    <property type="entry name" value="SH3 Domains"/>
    <property type="match status" value="1"/>
</dbReference>
<name>A0A164SAQ9_9AGAM</name>